<keyword evidence="3" id="KW-1185">Reference proteome</keyword>
<comment type="caution">
    <text evidence="2">The sequence shown here is derived from an EMBL/GenBank/DDBJ whole genome shotgun (WGS) entry which is preliminary data.</text>
</comment>
<evidence type="ECO:0000256" key="1">
    <source>
        <dbReference type="SAM" id="MobiDB-lite"/>
    </source>
</evidence>
<organism evidence="2 3">
    <name type="scientific">Orbilia brochopaga</name>
    <dbReference type="NCBI Taxonomy" id="3140254"/>
    <lineage>
        <taxon>Eukaryota</taxon>
        <taxon>Fungi</taxon>
        <taxon>Dikarya</taxon>
        <taxon>Ascomycota</taxon>
        <taxon>Pezizomycotina</taxon>
        <taxon>Orbiliomycetes</taxon>
        <taxon>Orbiliales</taxon>
        <taxon>Orbiliaceae</taxon>
        <taxon>Orbilia</taxon>
    </lineage>
</organism>
<evidence type="ECO:0000313" key="2">
    <source>
        <dbReference type="EMBL" id="KAK6352770.1"/>
    </source>
</evidence>
<dbReference type="Proteomes" id="UP001375240">
    <property type="component" value="Unassembled WGS sequence"/>
</dbReference>
<proteinExistence type="predicted"/>
<feature type="compositionally biased region" description="Low complexity" evidence="1">
    <location>
        <begin position="547"/>
        <end position="565"/>
    </location>
</feature>
<sequence length="605" mass="69343">MLFGRPLLRRCCCCCPSRLPALLNVPLAATTSTTTAVRRALATAPNGKRFFQTSHCRPSPTDENNDVPGFETADPANGPQPGPRRKSWIEFPHGSLDYLGLSTSTGSPTTHSHPPDASQPHKPSVKNWNRITDEEVLHLIDVRTRERASQNVVPTRTVEPPRHVMENASRFLLQELLAKDLVRKYTYKKGTPLESDSEISLFERSLDISLMRVEENPKPGFHPLPFYTHRNSRQLDKALSVVLTDRQPGIVNKVCYNLLVSEAAPTIRTFNIMLRRFTKLRMTSLAHIILTTLFAVHLQPDEHTYAAILQYLTVVGDYDAFGKAVTIIRNSFIDYKNPVLGAAELNGWSKFGDFMSMRRRLRLLQVEGLRDDTFILTIELRYYAKRHMWEGGLPALGLLFRKPIDTIDHRALYWAWKLCHSCQQTEYIERLKQLAQEKRWPVEVLWTRPKKNKGLLYGYTGRPSGQDLRPSTAEGRKWEKMWRDEVEKEEEDEEELPPIRVSAKVPRAWSEYSAALYDRIQGDQVVMQDRTEAIVPGTPRREHKDTSSTLDDTTGSSESEGATTARKGYRIYSESSIWKELVYNRTQELLGPDFKASQKRRREHS</sequence>
<reference evidence="2 3" key="1">
    <citation type="submission" date="2019-10" db="EMBL/GenBank/DDBJ databases">
        <authorList>
            <person name="Palmer J.M."/>
        </authorList>
    </citation>
    <scope>NUCLEOTIDE SEQUENCE [LARGE SCALE GENOMIC DNA]</scope>
    <source>
        <strain evidence="2 3">TWF696</strain>
    </source>
</reference>
<gene>
    <name evidence="2" type="ORF">TWF696_004772</name>
</gene>
<evidence type="ECO:0000313" key="3">
    <source>
        <dbReference type="Proteomes" id="UP001375240"/>
    </source>
</evidence>
<accession>A0AAV9UZM0</accession>
<feature type="compositionally biased region" description="Low complexity" evidence="1">
    <location>
        <begin position="99"/>
        <end position="112"/>
    </location>
</feature>
<dbReference type="AlphaFoldDB" id="A0AAV9UZM0"/>
<feature type="region of interest" description="Disordered" evidence="1">
    <location>
        <begin position="48"/>
        <end position="128"/>
    </location>
</feature>
<dbReference type="EMBL" id="JAVHNQ010000003">
    <property type="protein sequence ID" value="KAK6352770.1"/>
    <property type="molecule type" value="Genomic_DNA"/>
</dbReference>
<feature type="region of interest" description="Disordered" evidence="1">
    <location>
        <begin position="534"/>
        <end position="566"/>
    </location>
</feature>
<dbReference type="InterPro" id="IPR011990">
    <property type="entry name" value="TPR-like_helical_dom_sf"/>
</dbReference>
<dbReference type="Gene3D" id="1.25.40.10">
    <property type="entry name" value="Tetratricopeptide repeat domain"/>
    <property type="match status" value="1"/>
</dbReference>
<protein>
    <submittedName>
        <fullName evidence="2">Uncharacterized protein</fullName>
    </submittedName>
</protein>
<name>A0AAV9UZM0_9PEZI</name>